<dbReference type="InterPro" id="IPR001810">
    <property type="entry name" value="F-box_dom"/>
</dbReference>
<dbReference type="InterPro" id="IPR001680">
    <property type="entry name" value="WD40_rpt"/>
</dbReference>
<accession>A0A8B8EX44</accession>
<dbReference type="InterPro" id="IPR052301">
    <property type="entry name" value="SCF_F-box/WD-repeat"/>
</dbReference>
<evidence type="ECO:0000313" key="2">
    <source>
        <dbReference type="Proteomes" id="UP000694844"/>
    </source>
</evidence>
<dbReference type="SMART" id="SM00320">
    <property type="entry name" value="WD40"/>
    <property type="match status" value="5"/>
</dbReference>
<keyword evidence="2" id="KW-1185">Reference proteome</keyword>
<dbReference type="PROSITE" id="PS50181">
    <property type="entry name" value="FBOX"/>
    <property type="match status" value="1"/>
</dbReference>
<dbReference type="Pfam" id="PF12937">
    <property type="entry name" value="F-box-like"/>
    <property type="match status" value="1"/>
</dbReference>
<name>A0A8B8EX44_CRAVI</name>
<dbReference type="OrthoDB" id="435188at2759"/>
<protein>
    <submittedName>
        <fullName evidence="3">F-box/WD repeat-containing protein 4-like</fullName>
    </submittedName>
</protein>
<dbReference type="KEGG" id="cvn:111137357"/>
<dbReference type="GO" id="GO:0031146">
    <property type="term" value="P:SCF-dependent proteasomal ubiquitin-dependent protein catabolic process"/>
    <property type="evidence" value="ECO:0007669"/>
    <property type="project" value="TreeGrafter"/>
</dbReference>
<gene>
    <name evidence="3" type="primary">LOC111137357</name>
</gene>
<dbReference type="InterPro" id="IPR036047">
    <property type="entry name" value="F-box-like_dom_sf"/>
</dbReference>
<dbReference type="InterPro" id="IPR015943">
    <property type="entry name" value="WD40/YVTN_repeat-like_dom_sf"/>
</dbReference>
<dbReference type="Gene3D" id="1.20.1280.50">
    <property type="match status" value="1"/>
</dbReference>
<organism evidence="2 3">
    <name type="scientific">Crassostrea virginica</name>
    <name type="common">Eastern oyster</name>
    <dbReference type="NCBI Taxonomy" id="6565"/>
    <lineage>
        <taxon>Eukaryota</taxon>
        <taxon>Metazoa</taxon>
        <taxon>Spiralia</taxon>
        <taxon>Lophotrochozoa</taxon>
        <taxon>Mollusca</taxon>
        <taxon>Bivalvia</taxon>
        <taxon>Autobranchia</taxon>
        <taxon>Pteriomorphia</taxon>
        <taxon>Ostreida</taxon>
        <taxon>Ostreoidea</taxon>
        <taxon>Ostreidae</taxon>
        <taxon>Crassostrea</taxon>
    </lineage>
</organism>
<dbReference type="SUPFAM" id="SSF50978">
    <property type="entry name" value="WD40 repeat-like"/>
    <property type="match status" value="1"/>
</dbReference>
<evidence type="ECO:0000259" key="1">
    <source>
        <dbReference type="PROSITE" id="PS50181"/>
    </source>
</evidence>
<sequence length="404" mass="45503">MSETASLLVEAKSKGAYIQFIDLPDDALLTIFTHLDIASLALLSRVCRRLKALLNRDHVWMLFNDNFNILQVDNDKHDKGLPLKEKFRISHNREKGVYQETLLTNFPGRQLPWLQYHNGNLWVSSRNVIQSIKPSVHKKSRSKKDNSGHKLNQDVTKFVIRDEKIVSGCLDGSIHIWETSGSHTEISNAHGLDTQAVDLCGSIIVSGSREATLKVYSMQYDDSGGIQGVKERSCFQVGDRVWSVALSQGGCFCASGTAFCEGESPISIVDLNKLCRVSQLGQEHKIGAGVLDLLFEDERSLLTCGYDAYLRQWDLRTNTCVCCWEQQYDSAYYCLRSDGHRSVFAGTSRHGSVDLWDKRQTKSPVKTFYVGHRNSPVYSLDFSSTHLFVALDLQVKALNFSCYK</sequence>
<proteinExistence type="predicted"/>
<dbReference type="GO" id="GO:0019005">
    <property type="term" value="C:SCF ubiquitin ligase complex"/>
    <property type="evidence" value="ECO:0007669"/>
    <property type="project" value="TreeGrafter"/>
</dbReference>
<feature type="domain" description="F-box" evidence="1">
    <location>
        <begin position="17"/>
        <end position="63"/>
    </location>
</feature>
<dbReference type="PANTHER" id="PTHR14381:SF1">
    <property type="entry name" value="F-BOX_WD REPEAT-CONTAINING PROTEIN 4"/>
    <property type="match status" value="1"/>
</dbReference>
<dbReference type="CDD" id="cd20090">
    <property type="entry name" value="F-box_FBXW4"/>
    <property type="match status" value="1"/>
</dbReference>
<evidence type="ECO:0000313" key="3">
    <source>
        <dbReference type="RefSeq" id="XP_022344507.1"/>
    </source>
</evidence>
<dbReference type="PANTHER" id="PTHR14381">
    <property type="entry name" value="DACTYLIN"/>
    <property type="match status" value="1"/>
</dbReference>
<dbReference type="SMART" id="SM00256">
    <property type="entry name" value="FBOX"/>
    <property type="match status" value="1"/>
</dbReference>
<dbReference type="Proteomes" id="UP000694844">
    <property type="component" value="Chromosome 5"/>
</dbReference>
<dbReference type="SUPFAM" id="SSF81383">
    <property type="entry name" value="F-box domain"/>
    <property type="match status" value="1"/>
</dbReference>
<dbReference type="RefSeq" id="XP_022344507.1">
    <property type="nucleotide sequence ID" value="XM_022488799.1"/>
</dbReference>
<reference evidence="3" key="1">
    <citation type="submission" date="2025-08" db="UniProtKB">
        <authorList>
            <consortium name="RefSeq"/>
        </authorList>
    </citation>
    <scope>IDENTIFICATION</scope>
    <source>
        <tissue evidence="3">Whole sample</tissue>
    </source>
</reference>
<dbReference type="InterPro" id="IPR036322">
    <property type="entry name" value="WD40_repeat_dom_sf"/>
</dbReference>
<dbReference type="FunFam" id="2.130.10.10:FF:002194">
    <property type="entry name" value="Uncharacterized protein"/>
    <property type="match status" value="1"/>
</dbReference>
<dbReference type="Gene3D" id="2.130.10.10">
    <property type="entry name" value="YVTN repeat-like/Quinoprotein amine dehydrogenase"/>
    <property type="match status" value="2"/>
</dbReference>
<dbReference type="AlphaFoldDB" id="A0A8B8EX44"/>
<dbReference type="GeneID" id="111137357"/>